<gene>
    <name evidence="2" type="ORF">ACFOPI_15905</name>
</gene>
<dbReference type="InterPro" id="IPR015890">
    <property type="entry name" value="Chorismate_C"/>
</dbReference>
<dbReference type="Pfam" id="PF01063">
    <property type="entry name" value="Aminotran_4"/>
    <property type="match status" value="1"/>
</dbReference>
<dbReference type="Gene3D" id="3.30.470.10">
    <property type="match status" value="1"/>
</dbReference>
<dbReference type="PANTHER" id="PTHR11236">
    <property type="entry name" value="AMINOBENZOATE/ANTHRANILATE SYNTHASE"/>
    <property type="match status" value="1"/>
</dbReference>
<dbReference type="RefSeq" id="WP_382175756.1">
    <property type="nucleotide sequence ID" value="NZ_JBHRXX010000007.1"/>
</dbReference>
<dbReference type="InterPro" id="IPR043132">
    <property type="entry name" value="BCAT-like_C"/>
</dbReference>
<dbReference type="PRINTS" id="PR00095">
    <property type="entry name" value="ANTSNTHASEI"/>
</dbReference>
<name>A0ABV7W5S0_9BURK</name>
<dbReference type="EMBL" id="JBHRXX010000007">
    <property type="protein sequence ID" value="MFC3685089.1"/>
    <property type="molecule type" value="Genomic_DNA"/>
</dbReference>
<evidence type="ECO:0000313" key="2">
    <source>
        <dbReference type="EMBL" id="MFC3685089.1"/>
    </source>
</evidence>
<dbReference type="Gene3D" id="3.20.10.10">
    <property type="entry name" value="D-amino Acid Aminotransferase, subunit A, domain 2"/>
    <property type="match status" value="1"/>
</dbReference>
<keyword evidence="3" id="KW-1185">Reference proteome</keyword>
<feature type="domain" description="Chorismate-utilising enzyme C-terminal" evidence="1">
    <location>
        <begin position="120"/>
        <end position="386"/>
    </location>
</feature>
<evidence type="ECO:0000313" key="3">
    <source>
        <dbReference type="Proteomes" id="UP001595729"/>
    </source>
</evidence>
<dbReference type="InterPro" id="IPR005801">
    <property type="entry name" value="ADC_synthase"/>
</dbReference>
<dbReference type="Pfam" id="PF00425">
    <property type="entry name" value="Chorismate_bind"/>
    <property type="match status" value="1"/>
</dbReference>
<comment type="caution">
    <text evidence="2">The sequence shown here is derived from an EMBL/GenBank/DDBJ whole genome shotgun (WGS) entry which is preliminary data.</text>
</comment>
<sequence length="605" mass="66700">MSRRSPLIASLDFPDTAPEARPGARLRLGFEHPLAVIEAWSLDQVLPAVEQVQAHAAAGRWCVGGLAYEAALAFDPALPVCPAAPRWPLVWFGVYDTPSEAPTQQPRVPARVDWRPDWDRPRYLHQADAARQAMAAGECYQINLTTALQGALGGDPAGWMDALQRHQGSGYLLRLGDGERQVLSASPELFFDWQPDSQGGRLHCRPMKGTAARESDPALDRAARDALRASTKERAENVMIVDLLRSDMGRLAQTGSVQVDRLLEVEAWPTVWQMTSSLSARLRPGTALTDVLTALFPCGSVTGAPKRRAMHHIAALEDAPRGFYCGALGVVRPGGHTTFNVPIRTVCLHRGEGATTDDHWHARYGVGSGLTVCADPAAEWRELMTKSRHLHRIGEPFELLETLRLDQGRYWLLTHHLDRLRESAAHLGHRFDPAAVDSALEAVRQAHPQDLWRVRLLLDASGRTDAQAHAMTETASPVRVALAPAPLSTEEALQEFIRHKTTRRAHYEALAPTDPAVFDHLLFNQRGELTEFTRGNVAIQLDGQWWTPSLDCGLLPGTYRRELLAQGRLKEAVIPMERLAQAQGLAFFNSLRGWLDATLAPAPPP</sequence>
<protein>
    <submittedName>
        <fullName evidence="2">Chorismate-binding protein</fullName>
    </submittedName>
</protein>
<dbReference type="InterPro" id="IPR036038">
    <property type="entry name" value="Aminotransferase-like"/>
</dbReference>
<dbReference type="Proteomes" id="UP001595729">
    <property type="component" value="Unassembled WGS sequence"/>
</dbReference>
<dbReference type="InterPro" id="IPR001544">
    <property type="entry name" value="Aminotrans_IV"/>
</dbReference>
<dbReference type="SUPFAM" id="SSF56752">
    <property type="entry name" value="D-aminoacid aminotransferase-like PLP-dependent enzymes"/>
    <property type="match status" value="1"/>
</dbReference>
<reference evidence="3" key="1">
    <citation type="journal article" date="2019" name="Int. J. Syst. Evol. Microbiol.">
        <title>The Global Catalogue of Microorganisms (GCM) 10K type strain sequencing project: providing services to taxonomists for standard genome sequencing and annotation.</title>
        <authorList>
            <consortium name="The Broad Institute Genomics Platform"/>
            <consortium name="The Broad Institute Genome Sequencing Center for Infectious Disease"/>
            <person name="Wu L."/>
            <person name="Ma J."/>
        </authorList>
    </citation>
    <scope>NUCLEOTIDE SEQUENCE [LARGE SCALE GENOMIC DNA]</scope>
    <source>
        <strain evidence="3">KCTC 42501</strain>
    </source>
</reference>
<dbReference type="Gene3D" id="3.60.120.10">
    <property type="entry name" value="Anthranilate synthase"/>
    <property type="match status" value="1"/>
</dbReference>
<organism evidence="2 3">
    <name type="scientific">Hydrogenophaga luteola</name>
    <dbReference type="NCBI Taxonomy" id="1591122"/>
    <lineage>
        <taxon>Bacteria</taxon>
        <taxon>Pseudomonadati</taxon>
        <taxon>Pseudomonadota</taxon>
        <taxon>Betaproteobacteria</taxon>
        <taxon>Burkholderiales</taxon>
        <taxon>Comamonadaceae</taxon>
        <taxon>Hydrogenophaga</taxon>
    </lineage>
</organism>
<evidence type="ECO:0000259" key="1">
    <source>
        <dbReference type="Pfam" id="PF00425"/>
    </source>
</evidence>
<dbReference type="SUPFAM" id="SSF56322">
    <property type="entry name" value="ADC synthase"/>
    <property type="match status" value="1"/>
</dbReference>
<dbReference type="InterPro" id="IPR019999">
    <property type="entry name" value="Anth_synth_I-like"/>
</dbReference>
<accession>A0ABV7W5S0</accession>
<proteinExistence type="predicted"/>
<dbReference type="PANTHER" id="PTHR11236:SF50">
    <property type="entry name" value="AMINODEOXYCHORISMATE SYNTHASE COMPONENT 1"/>
    <property type="match status" value="1"/>
</dbReference>
<dbReference type="InterPro" id="IPR043131">
    <property type="entry name" value="BCAT-like_N"/>
</dbReference>